<protein>
    <submittedName>
        <fullName evidence="1">Uncharacterized protein</fullName>
    </submittedName>
</protein>
<dbReference type="Proteomes" id="UP000309076">
    <property type="component" value="Unassembled WGS sequence"/>
</dbReference>
<evidence type="ECO:0000313" key="2">
    <source>
        <dbReference type="Proteomes" id="UP000309076"/>
    </source>
</evidence>
<dbReference type="AlphaFoldDB" id="A0AB74J8E8"/>
<evidence type="ECO:0000313" key="1">
    <source>
        <dbReference type="EMBL" id="THW51916.1"/>
    </source>
</evidence>
<organism evidence="1 2">
    <name type="scientific">Aureobasidium pullulans</name>
    <name type="common">Black yeast</name>
    <name type="synonym">Pullularia pullulans</name>
    <dbReference type="NCBI Taxonomy" id="5580"/>
    <lineage>
        <taxon>Eukaryota</taxon>
        <taxon>Fungi</taxon>
        <taxon>Dikarya</taxon>
        <taxon>Ascomycota</taxon>
        <taxon>Pezizomycotina</taxon>
        <taxon>Dothideomycetes</taxon>
        <taxon>Dothideomycetidae</taxon>
        <taxon>Dothideales</taxon>
        <taxon>Saccotheciaceae</taxon>
        <taxon>Aureobasidium</taxon>
    </lineage>
</organism>
<reference evidence="1 2" key="1">
    <citation type="submission" date="2018-10" db="EMBL/GenBank/DDBJ databases">
        <title>Fifty Aureobasidium pullulans genomes reveal a recombining polyextremotolerant generalist.</title>
        <authorList>
            <person name="Gostincar C."/>
            <person name="Turk M."/>
            <person name="Zajc J."/>
            <person name="Gunde-Cimerman N."/>
        </authorList>
    </citation>
    <scope>NUCLEOTIDE SEQUENCE [LARGE SCALE GENOMIC DNA]</scope>
    <source>
        <strain evidence="1 2">EXF-10796</strain>
    </source>
</reference>
<accession>A0AB74J8E8</accession>
<comment type="caution">
    <text evidence="1">The sequence shown here is derived from an EMBL/GenBank/DDBJ whole genome shotgun (WGS) entry which is preliminary data.</text>
</comment>
<name>A0AB74J8E8_AURPU</name>
<gene>
    <name evidence="1" type="ORF">D6D21_01214</name>
</gene>
<proteinExistence type="predicted"/>
<dbReference type="EMBL" id="QZAM01000011">
    <property type="protein sequence ID" value="THW51916.1"/>
    <property type="molecule type" value="Genomic_DNA"/>
</dbReference>
<sequence length="131" mass="14783">MTATPQVSINSVVYEVTGGALSTDYVTRRSDDKFGEQHQHGMVVVRSTGVDIGRGADADSGSCSSNIHKVRIILRQWNVAYVVRDQELPYSGTKRSRTSLERYLALGRGSREKRWNRQQGAWRARLLESVW</sequence>